<comment type="caution">
    <text evidence="3">The sequence shown here is derived from an EMBL/GenBank/DDBJ whole genome shotgun (WGS) entry which is preliminary data.</text>
</comment>
<dbReference type="Proteomes" id="UP001596417">
    <property type="component" value="Unassembled WGS sequence"/>
</dbReference>
<feature type="transmembrane region" description="Helical" evidence="1">
    <location>
        <begin position="27"/>
        <end position="53"/>
    </location>
</feature>
<dbReference type="AlphaFoldDB" id="A0ABD5YIA0"/>
<feature type="domain" description="DUF7847" evidence="2">
    <location>
        <begin position="1"/>
        <end position="127"/>
    </location>
</feature>
<evidence type="ECO:0000313" key="4">
    <source>
        <dbReference type="Proteomes" id="UP001596417"/>
    </source>
</evidence>
<dbReference type="RefSeq" id="WP_390204545.1">
    <property type="nucleotide sequence ID" value="NZ_JBHTAX010000001.1"/>
</dbReference>
<feature type="transmembrane region" description="Helical" evidence="1">
    <location>
        <begin position="73"/>
        <end position="94"/>
    </location>
</feature>
<evidence type="ECO:0000256" key="1">
    <source>
        <dbReference type="SAM" id="Phobius"/>
    </source>
</evidence>
<gene>
    <name evidence="3" type="ORF">ACFQL7_03115</name>
</gene>
<evidence type="ECO:0000259" key="2">
    <source>
        <dbReference type="Pfam" id="PF25231"/>
    </source>
</evidence>
<dbReference type="EMBL" id="JBHTAX010000001">
    <property type="protein sequence ID" value="MFC7188930.1"/>
    <property type="molecule type" value="Genomic_DNA"/>
</dbReference>
<sequence>MVSRHTDRIPEEFIFHNMGWATLHSLLGSWFVSILVGVTGLVCLLPGMLILFAVMDAPTQSWMLGSWLGNSGIGLFVLILLLPSAFLGVSLLFVGQEIAVKDRNLIQAIVGSWRQCRGHRVRLLLLSQFRLSSKQVY</sequence>
<dbReference type="Pfam" id="PF25231">
    <property type="entry name" value="DUF7847"/>
    <property type="match status" value="1"/>
</dbReference>
<reference evidence="3 4" key="1">
    <citation type="journal article" date="2019" name="Int. J. Syst. Evol. Microbiol.">
        <title>The Global Catalogue of Microorganisms (GCM) 10K type strain sequencing project: providing services to taxonomists for standard genome sequencing and annotation.</title>
        <authorList>
            <consortium name="The Broad Institute Genomics Platform"/>
            <consortium name="The Broad Institute Genome Sequencing Center for Infectious Disease"/>
            <person name="Wu L."/>
            <person name="Ma J."/>
        </authorList>
    </citation>
    <scope>NUCLEOTIDE SEQUENCE [LARGE SCALE GENOMIC DNA]</scope>
    <source>
        <strain evidence="3 4">RDMS1</strain>
    </source>
</reference>
<evidence type="ECO:0000313" key="3">
    <source>
        <dbReference type="EMBL" id="MFC7188930.1"/>
    </source>
</evidence>
<proteinExistence type="predicted"/>
<keyword evidence="1" id="KW-0812">Transmembrane</keyword>
<accession>A0ABD5YIA0</accession>
<keyword evidence="1" id="KW-0472">Membrane</keyword>
<name>A0ABD5YIA0_9EURY</name>
<organism evidence="3 4">
    <name type="scientific">Halocatena marina</name>
    <dbReference type="NCBI Taxonomy" id="2934937"/>
    <lineage>
        <taxon>Archaea</taxon>
        <taxon>Methanobacteriati</taxon>
        <taxon>Methanobacteriota</taxon>
        <taxon>Stenosarchaea group</taxon>
        <taxon>Halobacteria</taxon>
        <taxon>Halobacteriales</taxon>
        <taxon>Natronomonadaceae</taxon>
        <taxon>Halocatena</taxon>
    </lineage>
</organism>
<protein>
    <recommendedName>
        <fullName evidence="2">DUF7847 domain-containing protein</fullName>
    </recommendedName>
</protein>
<keyword evidence="1" id="KW-1133">Transmembrane helix</keyword>
<keyword evidence="4" id="KW-1185">Reference proteome</keyword>
<dbReference type="InterPro" id="IPR057169">
    <property type="entry name" value="DUF7847"/>
</dbReference>